<dbReference type="EC" id="2.6.1.102" evidence="8"/>
<evidence type="ECO:0000256" key="4">
    <source>
        <dbReference type="ARBA" id="ARBA00022679"/>
    </source>
</evidence>
<dbReference type="AlphaFoldDB" id="A0A1G7V2L9"/>
<dbReference type="CDD" id="cd00616">
    <property type="entry name" value="AHBA_syn"/>
    <property type="match status" value="1"/>
</dbReference>
<dbReference type="EMBL" id="FNCV01000001">
    <property type="protein sequence ID" value="SDG53210.1"/>
    <property type="molecule type" value="Genomic_DNA"/>
</dbReference>
<comment type="cofactor">
    <cofactor evidence="1">
        <name>pyridoxal 5'-phosphate</name>
        <dbReference type="ChEBI" id="CHEBI:597326"/>
    </cofactor>
</comment>
<evidence type="ECO:0000256" key="1">
    <source>
        <dbReference type="ARBA" id="ARBA00001933"/>
    </source>
</evidence>
<dbReference type="Pfam" id="PF01041">
    <property type="entry name" value="DegT_DnrJ_EryC1"/>
    <property type="match status" value="1"/>
</dbReference>
<keyword evidence="5 11" id="KW-0663">Pyridoxal phosphate</keyword>
<dbReference type="Gene3D" id="3.90.1150.10">
    <property type="entry name" value="Aspartate Aminotransferase, domain 1"/>
    <property type="match status" value="1"/>
</dbReference>
<comment type="similarity">
    <text evidence="6 12">Belongs to the DegT/DnrJ/EryC1 family.</text>
</comment>
<dbReference type="STRING" id="83401.SAMN05421742_101496"/>
<dbReference type="InterPro" id="IPR000653">
    <property type="entry name" value="DegT/StrS_aminotransferase"/>
</dbReference>
<dbReference type="NCBIfam" id="TIGR04181">
    <property type="entry name" value="NHT_00031"/>
    <property type="match status" value="1"/>
</dbReference>
<comment type="catalytic activity">
    <reaction evidence="7">
        <text>GDP-alpha-D-perosamine + 2-oxoglutarate = GDP-4-dehydro-alpha-D-rhamnose + L-glutamate</text>
        <dbReference type="Rhea" id="RHEA:36779"/>
        <dbReference type="ChEBI" id="CHEBI:16810"/>
        <dbReference type="ChEBI" id="CHEBI:29985"/>
        <dbReference type="ChEBI" id="CHEBI:57964"/>
        <dbReference type="ChEBI" id="CHEBI:73996"/>
        <dbReference type="EC" id="2.6.1.102"/>
    </reaction>
</comment>
<evidence type="ECO:0000313" key="14">
    <source>
        <dbReference type="Proteomes" id="UP000217076"/>
    </source>
</evidence>
<evidence type="ECO:0000256" key="10">
    <source>
        <dbReference type="PIRSR" id="PIRSR000390-1"/>
    </source>
</evidence>
<accession>A0A1G7V2L9</accession>
<feature type="modified residue" description="N6-(pyridoxal phosphate)lysine" evidence="11">
    <location>
        <position position="218"/>
    </location>
</feature>
<evidence type="ECO:0000256" key="12">
    <source>
        <dbReference type="RuleBase" id="RU004508"/>
    </source>
</evidence>
<dbReference type="GO" id="GO:0102933">
    <property type="term" value="F:GDP-4-dehydro-6-deoxy-D-mannose-4-aminotransferase activity"/>
    <property type="evidence" value="ECO:0007669"/>
    <property type="project" value="UniProtKB-EC"/>
</dbReference>
<keyword evidence="3" id="KW-0032">Aminotransferase</keyword>
<proteinExistence type="inferred from homology"/>
<dbReference type="InterPro" id="IPR026385">
    <property type="entry name" value="LegC-like"/>
</dbReference>
<dbReference type="PIRSF" id="PIRSF000390">
    <property type="entry name" value="PLP_StrS"/>
    <property type="match status" value="1"/>
</dbReference>
<gene>
    <name evidence="13" type="ORF">SAMN05421742_101496</name>
</gene>
<evidence type="ECO:0000256" key="7">
    <source>
        <dbReference type="ARBA" id="ARBA00051587"/>
    </source>
</evidence>
<evidence type="ECO:0000256" key="11">
    <source>
        <dbReference type="PIRSR" id="PIRSR000390-2"/>
    </source>
</evidence>
<feature type="active site" description="Proton acceptor" evidence="10">
    <location>
        <position position="218"/>
    </location>
</feature>
<dbReference type="GO" id="GO:0030170">
    <property type="term" value="F:pyridoxal phosphate binding"/>
    <property type="evidence" value="ECO:0007669"/>
    <property type="project" value="TreeGrafter"/>
</dbReference>
<protein>
    <recommendedName>
        <fullName evidence="9">GDP-perosamine synthase</fullName>
        <ecNumber evidence="8">2.6.1.102</ecNumber>
    </recommendedName>
</protein>
<keyword evidence="14" id="KW-1185">Reference proteome</keyword>
<evidence type="ECO:0000256" key="8">
    <source>
        <dbReference type="ARBA" id="ARBA00066317"/>
    </source>
</evidence>
<sequence>MSLDLAATVAAIRAVVGPRPGPVGLHEPWLAGREWEYVKSCLDEGWISSVGAFVDRFENDLAAYCGTARAVATVNGTAALHTALMVLGVKPGDEVLVPALTFVATANAVAHCGAVPHFVDSAPDTLGLCPERLRDHLERLAVRGPNGPVNRHTGRRLAAVVPVHVFGHPVAADPLAEVAAHFELPIIEDATEALGSLYHGRPAGGLGRIGVFSFNGNKILTTGGGGMLVTDDASLADAARHLTTTAKRPHPWAFEHDAVAYNYRLPNVNAAIGCAQLERLPLMIARKRRLAEAYRQALAELPGLEVVPEPAGSRSNFWLNAVRLKADQAARRDELLAATHAAGLMTRPAWTPMSHLPMYADCPRADLTVTEDLVRRLVCLPSSAWLGAEDGPEGGR</sequence>
<evidence type="ECO:0000256" key="3">
    <source>
        <dbReference type="ARBA" id="ARBA00022576"/>
    </source>
</evidence>
<keyword evidence="4" id="KW-0808">Transferase</keyword>
<dbReference type="InterPro" id="IPR015421">
    <property type="entry name" value="PyrdxlP-dep_Trfase_major"/>
</dbReference>
<dbReference type="OrthoDB" id="9768668at2"/>
<dbReference type="InterPro" id="IPR015424">
    <property type="entry name" value="PyrdxlP-dep_Trfase"/>
</dbReference>
<dbReference type="Gene3D" id="3.40.640.10">
    <property type="entry name" value="Type I PLP-dependent aspartate aminotransferase-like (Major domain)"/>
    <property type="match status" value="1"/>
</dbReference>
<evidence type="ECO:0000256" key="6">
    <source>
        <dbReference type="ARBA" id="ARBA00037999"/>
    </source>
</evidence>
<evidence type="ECO:0000313" key="13">
    <source>
        <dbReference type="EMBL" id="SDG53210.1"/>
    </source>
</evidence>
<dbReference type="InterPro" id="IPR015422">
    <property type="entry name" value="PyrdxlP-dep_Trfase_small"/>
</dbReference>
<evidence type="ECO:0000256" key="9">
    <source>
        <dbReference type="ARBA" id="ARBA00074221"/>
    </source>
</evidence>
<evidence type="ECO:0000256" key="2">
    <source>
        <dbReference type="ARBA" id="ARBA00005125"/>
    </source>
</evidence>
<dbReference type="RefSeq" id="WP_092614835.1">
    <property type="nucleotide sequence ID" value="NZ_FNCV01000001.1"/>
</dbReference>
<dbReference type="FunFam" id="3.40.640.10:FF:000090">
    <property type="entry name" value="Pyridoxal phosphate-dependent aminotransferase"/>
    <property type="match status" value="1"/>
</dbReference>
<evidence type="ECO:0000256" key="5">
    <source>
        <dbReference type="ARBA" id="ARBA00022898"/>
    </source>
</evidence>
<dbReference type="PANTHER" id="PTHR30244:SF30">
    <property type="entry name" value="BLR5990 PROTEIN"/>
    <property type="match status" value="1"/>
</dbReference>
<dbReference type="PANTHER" id="PTHR30244">
    <property type="entry name" value="TRANSAMINASE"/>
    <property type="match status" value="1"/>
</dbReference>
<reference evidence="14" key="1">
    <citation type="submission" date="2016-10" db="EMBL/GenBank/DDBJ databases">
        <authorList>
            <person name="Varghese N."/>
            <person name="Submissions S."/>
        </authorList>
    </citation>
    <scope>NUCLEOTIDE SEQUENCE [LARGE SCALE GENOMIC DNA]</scope>
    <source>
        <strain evidence="14">930I</strain>
    </source>
</reference>
<dbReference type="Proteomes" id="UP000217076">
    <property type="component" value="Unassembled WGS sequence"/>
</dbReference>
<organism evidence="13 14">
    <name type="scientific">Roseospirillum parvum</name>
    <dbReference type="NCBI Taxonomy" id="83401"/>
    <lineage>
        <taxon>Bacteria</taxon>
        <taxon>Pseudomonadati</taxon>
        <taxon>Pseudomonadota</taxon>
        <taxon>Alphaproteobacteria</taxon>
        <taxon>Rhodospirillales</taxon>
        <taxon>Rhodospirillaceae</taxon>
        <taxon>Roseospirillum</taxon>
    </lineage>
</organism>
<dbReference type="GO" id="GO:0000271">
    <property type="term" value="P:polysaccharide biosynthetic process"/>
    <property type="evidence" value="ECO:0007669"/>
    <property type="project" value="TreeGrafter"/>
</dbReference>
<dbReference type="SUPFAM" id="SSF53383">
    <property type="entry name" value="PLP-dependent transferases"/>
    <property type="match status" value="1"/>
</dbReference>
<name>A0A1G7V2L9_9PROT</name>
<comment type="pathway">
    <text evidence="2">Bacterial outer membrane biogenesis; LPS O-antigen biosynthesis.</text>
</comment>